<accession>A0A6A6NUW8</accession>
<organism evidence="1 2">
    <name type="scientific">Lineolata rhizophorae</name>
    <dbReference type="NCBI Taxonomy" id="578093"/>
    <lineage>
        <taxon>Eukaryota</taxon>
        <taxon>Fungi</taxon>
        <taxon>Dikarya</taxon>
        <taxon>Ascomycota</taxon>
        <taxon>Pezizomycotina</taxon>
        <taxon>Dothideomycetes</taxon>
        <taxon>Dothideomycetes incertae sedis</taxon>
        <taxon>Lineolatales</taxon>
        <taxon>Lineolataceae</taxon>
        <taxon>Lineolata</taxon>
    </lineage>
</organism>
<reference evidence="1" key="1">
    <citation type="journal article" date="2020" name="Stud. Mycol.">
        <title>101 Dothideomycetes genomes: a test case for predicting lifestyles and emergence of pathogens.</title>
        <authorList>
            <person name="Haridas S."/>
            <person name="Albert R."/>
            <person name="Binder M."/>
            <person name="Bloem J."/>
            <person name="Labutti K."/>
            <person name="Salamov A."/>
            <person name="Andreopoulos B."/>
            <person name="Baker S."/>
            <person name="Barry K."/>
            <person name="Bills G."/>
            <person name="Bluhm B."/>
            <person name="Cannon C."/>
            <person name="Castanera R."/>
            <person name="Culley D."/>
            <person name="Daum C."/>
            <person name="Ezra D."/>
            <person name="Gonzalez J."/>
            <person name="Henrissat B."/>
            <person name="Kuo A."/>
            <person name="Liang C."/>
            <person name="Lipzen A."/>
            <person name="Lutzoni F."/>
            <person name="Magnuson J."/>
            <person name="Mondo S."/>
            <person name="Nolan M."/>
            <person name="Ohm R."/>
            <person name="Pangilinan J."/>
            <person name="Park H.-J."/>
            <person name="Ramirez L."/>
            <person name="Alfaro M."/>
            <person name="Sun H."/>
            <person name="Tritt A."/>
            <person name="Yoshinaga Y."/>
            <person name="Zwiers L.-H."/>
            <person name="Turgeon B."/>
            <person name="Goodwin S."/>
            <person name="Spatafora J."/>
            <person name="Crous P."/>
            <person name="Grigoriev I."/>
        </authorList>
    </citation>
    <scope>NUCLEOTIDE SEQUENCE</scope>
    <source>
        <strain evidence="1">ATCC 16933</strain>
    </source>
</reference>
<keyword evidence="2" id="KW-1185">Reference proteome</keyword>
<dbReference type="Proteomes" id="UP000799766">
    <property type="component" value="Unassembled WGS sequence"/>
</dbReference>
<name>A0A6A6NUW8_9PEZI</name>
<gene>
    <name evidence="1" type="ORF">BDY21DRAFT_349618</name>
</gene>
<protein>
    <submittedName>
        <fullName evidence="1">Uncharacterized protein</fullName>
    </submittedName>
</protein>
<proteinExistence type="predicted"/>
<sequence length="70" mass="8044">MVQARRARSMIRGPRSLSLWASQTGWTSLTRRVKIGARNRTGAWRWTNVVTTGFDGGDRSRLQWRGWVAI</sequence>
<dbReference type="AlphaFoldDB" id="A0A6A6NUW8"/>
<evidence type="ECO:0000313" key="1">
    <source>
        <dbReference type="EMBL" id="KAF2455539.1"/>
    </source>
</evidence>
<dbReference type="EMBL" id="MU001686">
    <property type="protein sequence ID" value="KAF2455539.1"/>
    <property type="molecule type" value="Genomic_DNA"/>
</dbReference>
<evidence type="ECO:0000313" key="2">
    <source>
        <dbReference type="Proteomes" id="UP000799766"/>
    </source>
</evidence>